<dbReference type="Gene3D" id="2.170.130.10">
    <property type="entry name" value="TonB-dependent receptor, plug domain"/>
    <property type="match status" value="1"/>
</dbReference>
<keyword evidence="7 12" id="KW-0798">TonB box</keyword>
<dbReference type="Pfam" id="PF07715">
    <property type="entry name" value="Plug"/>
    <property type="match status" value="1"/>
</dbReference>
<dbReference type="GO" id="GO:0015232">
    <property type="term" value="F:heme transmembrane transporter activity"/>
    <property type="evidence" value="ECO:0007669"/>
    <property type="project" value="InterPro"/>
</dbReference>
<dbReference type="PROSITE" id="PS52016">
    <property type="entry name" value="TONB_DEPENDENT_REC_3"/>
    <property type="match status" value="1"/>
</dbReference>
<keyword evidence="9 17" id="KW-0675">Receptor</keyword>
<evidence type="ECO:0000259" key="16">
    <source>
        <dbReference type="Pfam" id="PF07715"/>
    </source>
</evidence>
<dbReference type="AlphaFoldDB" id="A0A1T4UZF4"/>
<comment type="similarity">
    <text evidence="2">Belongs to the TonB-dependent receptor family. Hemoglobin/haptoglobin binding protein subfamily.</text>
</comment>
<evidence type="ECO:0000256" key="8">
    <source>
        <dbReference type="ARBA" id="ARBA00023136"/>
    </source>
</evidence>
<keyword evidence="18" id="KW-1185">Reference proteome</keyword>
<dbReference type="SUPFAM" id="SSF56935">
    <property type="entry name" value="Porins"/>
    <property type="match status" value="1"/>
</dbReference>
<dbReference type="Proteomes" id="UP000190162">
    <property type="component" value="Unassembled WGS sequence"/>
</dbReference>
<evidence type="ECO:0000256" key="7">
    <source>
        <dbReference type="ARBA" id="ARBA00023077"/>
    </source>
</evidence>
<evidence type="ECO:0000256" key="9">
    <source>
        <dbReference type="ARBA" id="ARBA00023170"/>
    </source>
</evidence>
<dbReference type="RefSeq" id="WP_078753145.1">
    <property type="nucleotide sequence ID" value="NZ_FUXU01000038.1"/>
</dbReference>
<feature type="compositionally biased region" description="Polar residues" evidence="13">
    <location>
        <begin position="413"/>
        <end position="427"/>
    </location>
</feature>
<dbReference type="InterPro" id="IPR036942">
    <property type="entry name" value="Beta-barrel_TonB_sf"/>
</dbReference>
<sequence length="700" mass="77628">MCKKSLLSASILLALSSGVNAEESIIFDEVVVSATRTNTQIQDTAASVAVIGEQQIEDEMITGLEDLFKYTPGVTVETNSRQGVQSINIRGIEGNRIKVLVDGVALGNQFESGNSFINSARVDVDTDLLKAVEVVKGAASSLHGSDAIGGIVAFETKDPADFLKDGDFGGHTKFNYSSSDETFSESVALANRTGDLESLVAYTRRDGKEVENFGEPDQQDNNADNLLVKLQYQLNDAHRLEFNGSYINKNNDIQLPDTVIRGQRYADVIGSDDTKQYQLGIKHIWDVNVAAVDTLTWQFDWLSKDENSITNRNNTATGNQQRKDYIYSDEGYQFDLQLDKFLTIGSVEHYIVYGASLTDKDIKNTNSEYNSVGSDKEIFYIPSATERRYGFFIQDEMSFGKWTVTPGIRYDNFKTSPGSTSDNPSQNPEDEYSDFSDSAFTARLGTVYALNEEHRLFAQVSQGFRAPDFQELYYSFGNPTHGYVNKPNPELEAEKSISYELGWRHNNRTASSEVAIFYSDYDNFIERQQVSGSFIPVVNPAVFKSVNIGKATIKGIEASSSLSWNGFMPVKGFSSRLAAAYTEGEDGEGNPLNSVNPWNIVAGVSYDSEKHWGSTLNVSYTAAKSGSKINGDDILPLSSATVVDLTAYYKPIEDLTLRAGIFNLTDEEYYHWNDVRGATSENTDLTQPKRNWAVTAKYDF</sequence>
<keyword evidence="8 11" id="KW-0472">Membrane</keyword>
<dbReference type="InterPro" id="IPR010949">
    <property type="entry name" value="TonB_Hb/transfer/lactofer_rcpt"/>
</dbReference>
<evidence type="ECO:0000256" key="1">
    <source>
        <dbReference type="ARBA" id="ARBA00004571"/>
    </source>
</evidence>
<reference evidence="18" key="1">
    <citation type="submission" date="2017-02" db="EMBL/GenBank/DDBJ databases">
        <authorList>
            <person name="Varghese N."/>
            <person name="Submissions S."/>
        </authorList>
    </citation>
    <scope>NUCLEOTIDE SEQUENCE [LARGE SCALE GENOMIC DNA]</scope>
    <source>
        <strain evidence="18">DSM 22720</strain>
    </source>
</reference>
<dbReference type="InterPro" id="IPR039426">
    <property type="entry name" value="TonB-dep_rcpt-like"/>
</dbReference>
<feature type="domain" description="TonB-dependent receptor plug" evidence="16">
    <location>
        <begin position="41"/>
        <end position="151"/>
    </location>
</feature>
<dbReference type="EMBL" id="FUXU01000038">
    <property type="protein sequence ID" value="SKA58109.1"/>
    <property type="molecule type" value="Genomic_DNA"/>
</dbReference>
<evidence type="ECO:0000313" key="17">
    <source>
        <dbReference type="EMBL" id="SKA58109.1"/>
    </source>
</evidence>
<evidence type="ECO:0000256" key="4">
    <source>
        <dbReference type="ARBA" id="ARBA00022452"/>
    </source>
</evidence>
<gene>
    <name evidence="17" type="ORF">SAMN02745132_02868</name>
</gene>
<feature type="region of interest" description="Disordered" evidence="13">
    <location>
        <begin position="413"/>
        <end position="434"/>
    </location>
</feature>
<dbReference type="InterPro" id="IPR037066">
    <property type="entry name" value="Plug_dom_sf"/>
</dbReference>
<evidence type="ECO:0000259" key="15">
    <source>
        <dbReference type="Pfam" id="PF00593"/>
    </source>
</evidence>
<dbReference type="PANTHER" id="PTHR30069:SF29">
    <property type="entry name" value="HEMOGLOBIN AND HEMOGLOBIN-HAPTOGLOBIN-BINDING PROTEIN 1-RELATED"/>
    <property type="match status" value="1"/>
</dbReference>
<evidence type="ECO:0000256" key="14">
    <source>
        <dbReference type="SAM" id="SignalP"/>
    </source>
</evidence>
<dbReference type="Pfam" id="PF00593">
    <property type="entry name" value="TonB_dep_Rec_b-barrel"/>
    <property type="match status" value="1"/>
</dbReference>
<keyword evidence="4 11" id="KW-1134">Transmembrane beta strand</keyword>
<organism evidence="17 18">
    <name type="scientific">Enterovibrio nigricans DSM 22720</name>
    <dbReference type="NCBI Taxonomy" id="1121868"/>
    <lineage>
        <taxon>Bacteria</taxon>
        <taxon>Pseudomonadati</taxon>
        <taxon>Pseudomonadota</taxon>
        <taxon>Gammaproteobacteria</taxon>
        <taxon>Vibrionales</taxon>
        <taxon>Vibrionaceae</taxon>
        <taxon>Enterovibrio</taxon>
    </lineage>
</organism>
<dbReference type="PANTHER" id="PTHR30069">
    <property type="entry name" value="TONB-DEPENDENT OUTER MEMBRANE RECEPTOR"/>
    <property type="match status" value="1"/>
</dbReference>
<keyword evidence="5 11" id="KW-0812">Transmembrane</keyword>
<name>A0A1T4UZF4_9GAMM</name>
<dbReference type="NCBIfam" id="TIGR01785">
    <property type="entry name" value="TonB-hemin"/>
    <property type="match status" value="1"/>
</dbReference>
<evidence type="ECO:0000256" key="3">
    <source>
        <dbReference type="ARBA" id="ARBA00022448"/>
    </source>
</evidence>
<evidence type="ECO:0000256" key="12">
    <source>
        <dbReference type="RuleBase" id="RU003357"/>
    </source>
</evidence>
<evidence type="ECO:0000313" key="18">
    <source>
        <dbReference type="Proteomes" id="UP000190162"/>
    </source>
</evidence>
<protein>
    <submittedName>
        <fullName evidence="17">Hemoglobin/transferrin/lactoferrin receptor protein</fullName>
    </submittedName>
</protein>
<keyword evidence="6 14" id="KW-0732">Signal</keyword>
<evidence type="ECO:0000256" key="10">
    <source>
        <dbReference type="ARBA" id="ARBA00023237"/>
    </source>
</evidence>
<proteinExistence type="inferred from homology"/>
<comment type="subcellular location">
    <subcellularLocation>
        <location evidence="1 11">Cell outer membrane</location>
        <topology evidence="1 11">Multi-pass membrane protein</topology>
    </subcellularLocation>
</comment>
<dbReference type="InterPro" id="IPR012910">
    <property type="entry name" value="Plug_dom"/>
</dbReference>
<dbReference type="GO" id="GO:0009279">
    <property type="term" value="C:cell outer membrane"/>
    <property type="evidence" value="ECO:0007669"/>
    <property type="project" value="UniProtKB-SubCell"/>
</dbReference>
<keyword evidence="3 11" id="KW-0813">Transport</keyword>
<evidence type="ECO:0000256" key="2">
    <source>
        <dbReference type="ARBA" id="ARBA00008143"/>
    </source>
</evidence>
<evidence type="ECO:0000256" key="5">
    <source>
        <dbReference type="ARBA" id="ARBA00022692"/>
    </source>
</evidence>
<feature type="chain" id="PRO_5012142880" evidence="14">
    <location>
        <begin position="22"/>
        <end position="700"/>
    </location>
</feature>
<evidence type="ECO:0000256" key="6">
    <source>
        <dbReference type="ARBA" id="ARBA00022729"/>
    </source>
</evidence>
<evidence type="ECO:0000256" key="11">
    <source>
        <dbReference type="PROSITE-ProRule" id="PRU01360"/>
    </source>
</evidence>
<keyword evidence="10 11" id="KW-0998">Cell outer membrane</keyword>
<evidence type="ECO:0000256" key="13">
    <source>
        <dbReference type="SAM" id="MobiDB-lite"/>
    </source>
</evidence>
<feature type="domain" description="TonB-dependent receptor-like beta-barrel" evidence="15">
    <location>
        <begin position="228"/>
        <end position="664"/>
    </location>
</feature>
<dbReference type="InterPro" id="IPR000531">
    <property type="entry name" value="Beta-barrel_TonB"/>
</dbReference>
<dbReference type="OrthoDB" id="9764669at2"/>
<feature type="signal peptide" evidence="14">
    <location>
        <begin position="1"/>
        <end position="21"/>
    </location>
</feature>
<dbReference type="CDD" id="cd01347">
    <property type="entry name" value="ligand_gated_channel"/>
    <property type="match status" value="1"/>
</dbReference>
<dbReference type="Gene3D" id="2.40.170.20">
    <property type="entry name" value="TonB-dependent receptor, beta-barrel domain"/>
    <property type="match status" value="1"/>
</dbReference>
<dbReference type="GO" id="GO:0015344">
    <property type="term" value="F:siderophore uptake transmembrane transporter activity"/>
    <property type="evidence" value="ECO:0007669"/>
    <property type="project" value="TreeGrafter"/>
</dbReference>
<dbReference type="NCBIfam" id="TIGR01786">
    <property type="entry name" value="TonB-hemlactrns"/>
    <property type="match status" value="1"/>
</dbReference>
<dbReference type="GO" id="GO:0044718">
    <property type="term" value="P:siderophore transmembrane transport"/>
    <property type="evidence" value="ECO:0007669"/>
    <property type="project" value="TreeGrafter"/>
</dbReference>
<accession>A0A1T4UZF4</accession>
<dbReference type="InterPro" id="IPR011276">
    <property type="entry name" value="TonB_haem/Hb_rcpt"/>
</dbReference>